<feature type="binding site" evidence="3">
    <location>
        <position position="102"/>
    </location>
    <ligand>
        <name>Cu cation</name>
        <dbReference type="ChEBI" id="CHEBI:23378"/>
    </ligand>
</feature>
<comment type="caution">
    <text evidence="6">The sequence shown here is derived from an EMBL/GenBank/DDBJ whole genome shotgun (WGS) entry which is preliminary data.</text>
</comment>
<dbReference type="Gene3D" id="3.40.30.10">
    <property type="entry name" value="Glutaredoxin"/>
    <property type="match status" value="1"/>
</dbReference>
<dbReference type="SUPFAM" id="SSF52833">
    <property type="entry name" value="Thioredoxin-like"/>
    <property type="match status" value="1"/>
</dbReference>
<evidence type="ECO:0000256" key="2">
    <source>
        <dbReference type="ARBA" id="ARBA00023008"/>
    </source>
</evidence>
<dbReference type="AlphaFoldDB" id="A0A402A5V3"/>
<dbReference type="PANTHER" id="PTHR12151">
    <property type="entry name" value="ELECTRON TRANSPORT PROTIN SCO1/SENC FAMILY MEMBER"/>
    <property type="match status" value="1"/>
</dbReference>
<dbReference type="RefSeq" id="WP_126581806.1">
    <property type="nucleotide sequence ID" value="NZ_BIFR01000001.1"/>
</dbReference>
<evidence type="ECO:0000313" key="7">
    <source>
        <dbReference type="Proteomes" id="UP000287352"/>
    </source>
</evidence>
<reference evidence="7" key="1">
    <citation type="submission" date="2018-12" db="EMBL/GenBank/DDBJ databases">
        <title>Tengunoibacter tsumagoiensis gen. nov., sp. nov., Dictyobacter kobayashii sp. nov., D. alpinus sp. nov., and D. joshuensis sp. nov. and description of Dictyobacteraceae fam. nov. within the order Ktedonobacterales isolated from Tengu-no-mugimeshi.</title>
        <authorList>
            <person name="Wang C.M."/>
            <person name="Zheng Y."/>
            <person name="Sakai Y."/>
            <person name="Toyoda A."/>
            <person name="Minakuchi Y."/>
            <person name="Abe K."/>
            <person name="Yokota A."/>
            <person name="Yabe S."/>
        </authorList>
    </citation>
    <scope>NUCLEOTIDE SEQUENCE [LARGE SCALE GENOMIC DNA]</scope>
    <source>
        <strain evidence="7">Uno3</strain>
    </source>
</reference>
<dbReference type="InterPro" id="IPR013766">
    <property type="entry name" value="Thioredoxin_domain"/>
</dbReference>
<dbReference type="Pfam" id="PF02630">
    <property type="entry name" value="SCO1-SenC"/>
    <property type="match status" value="1"/>
</dbReference>
<dbReference type="InterPro" id="IPR036249">
    <property type="entry name" value="Thioredoxin-like_sf"/>
</dbReference>
<evidence type="ECO:0000259" key="5">
    <source>
        <dbReference type="PROSITE" id="PS51352"/>
    </source>
</evidence>
<evidence type="ECO:0000256" key="3">
    <source>
        <dbReference type="PIRSR" id="PIRSR603782-1"/>
    </source>
</evidence>
<feature type="disulfide bond" description="Redox-active" evidence="4">
    <location>
        <begin position="98"/>
        <end position="102"/>
    </location>
</feature>
<accession>A0A402A5V3</accession>
<dbReference type="Proteomes" id="UP000287352">
    <property type="component" value="Unassembled WGS sequence"/>
</dbReference>
<proteinExistence type="inferred from homology"/>
<dbReference type="PROSITE" id="PS51352">
    <property type="entry name" value="THIOREDOXIN_2"/>
    <property type="match status" value="1"/>
</dbReference>
<name>A0A402A5V3_9CHLR</name>
<dbReference type="OrthoDB" id="9811998at2"/>
<keyword evidence="7" id="KW-1185">Reference proteome</keyword>
<dbReference type="PANTHER" id="PTHR12151:SF25">
    <property type="entry name" value="LINALOOL DEHYDRATASE_ISOMERASE DOMAIN-CONTAINING PROTEIN"/>
    <property type="match status" value="1"/>
</dbReference>
<protein>
    <recommendedName>
        <fullName evidence="5">Thioredoxin domain-containing protein</fullName>
    </recommendedName>
</protein>
<keyword evidence="2 3" id="KW-0186">Copper</keyword>
<dbReference type="GO" id="GO:0046872">
    <property type="term" value="F:metal ion binding"/>
    <property type="evidence" value="ECO:0007669"/>
    <property type="project" value="UniProtKB-KW"/>
</dbReference>
<dbReference type="EMBL" id="BIFR01000001">
    <property type="protein sequence ID" value="GCE14395.1"/>
    <property type="molecule type" value="Genomic_DNA"/>
</dbReference>
<evidence type="ECO:0000256" key="1">
    <source>
        <dbReference type="ARBA" id="ARBA00010996"/>
    </source>
</evidence>
<dbReference type="CDD" id="cd02968">
    <property type="entry name" value="SCO"/>
    <property type="match status" value="1"/>
</dbReference>
<evidence type="ECO:0000256" key="4">
    <source>
        <dbReference type="PIRSR" id="PIRSR603782-2"/>
    </source>
</evidence>
<dbReference type="InterPro" id="IPR003782">
    <property type="entry name" value="SCO1/SenC"/>
</dbReference>
<feature type="domain" description="Thioredoxin" evidence="5">
    <location>
        <begin position="60"/>
        <end position="219"/>
    </location>
</feature>
<evidence type="ECO:0000313" key="6">
    <source>
        <dbReference type="EMBL" id="GCE14395.1"/>
    </source>
</evidence>
<gene>
    <name evidence="6" type="ORF">KTT_42540</name>
</gene>
<organism evidence="6 7">
    <name type="scientific">Tengunoibacter tsumagoiensis</name>
    <dbReference type="NCBI Taxonomy" id="2014871"/>
    <lineage>
        <taxon>Bacteria</taxon>
        <taxon>Bacillati</taxon>
        <taxon>Chloroflexota</taxon>
        <taxon>Ktedonobacteria</taxon>
        <taxon>Ktedonobacterales</taxon>
        <taxon>Dictyobacteraceae</taxon>
        <taxon>Tengunoibacter</taxon>
    </lineage>
</organism>
<keyword evidence="4" id="KW-1015">Disulfide bond</keyword>
<keyword evidence="3" id="KW-0479">Metal-binding</keyword>
<feature type="binding site" evidence="3">
    <location>
        <position position="98"/>
    </location>
    <ligand>
        <name>Cu cation</name>
        <dbReference type="ChEBI" id="CHEBI:23378"/>
    </ligand>
</feature>
<sequence>MTSIRMSWRLASRLSVITFAVLVIIIVALVQATNGSKTQNGDTTNNTTTSVTSDGLQGVDLGGKVAPTFQLTDQYGKSVSLADMKGKPVILTFLYTNCPDICPLTAEHLHSTLQALGSDASNVNILAVSTDPKRDTTEAALNFSRQHNMQDSWHYLVGTQEQLSPIWSSYSVYAQTQQQIVNHTSALYLIDKQGHERVFMNGDTFTPSQLAANIKILLKE</sequence>
<feature type="binding site" evidence="3">
    <location>
        <position position="183"/>
    </location>
    <ligand>
        <name>Cu cation</name>
        <dbReference type="ChEBI" id="CHEBI:23378"/>
    </ligand>
</feature>
<comment type="similarity">
    <text evidence="1">Belongs to the SCO1/2 family.</text>
</comment>